<sequence length="68" mass="7827">MSDYQRLDGEAFYKSRKAPCWLCRHKHKTLAPTCTAFPGGIPDAIWLGQNDHRQPYAGDHGLQFEHQE</sequence>
<dbReference type="RefSeq" id="WP_054773655.1">
    <property type="nucleotide sequence ID" value="NZ_AP019782.1"/>
</dbReference>
<protein>
    <submittedName>
        <fullName evidence="1">Uncharacterized protein</fullName>
    </submittedName>
</protein>
<dbReference type="KEGG" id="moz:MoryE10_03510"/>
<proteinExistence type="predicted"/>
<dbReference type="Proteomes" id="UP000824988">
    <property type="component" value="Chromosome"/>
</dbReference>
<name>A0A8D4VNS4_9GAMM</name>
<gene>
    <name evidence="1" type="ORF">MoryE10_03510</name>
</gene>
<dbReference type="AlphaFoldDB" id="A0A8D4VNS4"/>
<evidence type="ECO:0000313" key="1">
    <source>
        <dbReference type="EMBL" id="BBL69745.1"/>
    </source>
</evidence>
<keyword evidence="2" id="KW-1185">Reference proteome</keyword>
<organism evidence="1 2">
    <name type="scientific">Methylogaea oryzae</name>
    <dbReference type="NCBI Taxonomy" id="1295382"/>
    <lineage>
        <taxon>Bacteria</taxon>
        <taxon>Pseudomonadati</taxon>
        <taxon>Pseudomonadota</taxon>
        <taxon>Gammaproteobacteria</taxon>
        <taxon>Methylococcales</taxon>
        <taxon>Methylococcaceae</taxon>
        <taxon>Methylogaea</taxon>
    </lineage>
</organism>
<evidence type="ECO:0000313" key="2">
    <source>
        <dbReference type="Proteomes" id="UP000824988"/>
    </source>
</evidence>
<reference evidence="1" key="1">
    <citation type="submission" date="2019-06" db="EMBL/GenBank/DDBJ databases">
        <title>Complete genome sequence of Methylogaea oryzae strain JCM16910.</title>
        <authorList>
            <person name="Asakawa S."/>
        </authorList>
    </citation>
    <scope>NUCLEOTIDE SEQUENCE</scope>
    <source>
        <strain evidence="1">E10</strain>
    </source>
</reference>
<accession>A0A8D4VNS4</accession>
<dbReference type="EMBL" id="AP019782">
    <property type="protein sequence ID" value="BBL69745.1"/>
    <property type="molecule type" value="Genomic_DNA"/>
</dbReference>